<dbReference type="EMBL" id="CAFBMI010000063">
    <property type="protein sequence ID" value="CAB4902872.1"/>
    <property type="molecule type" value="Genomic_DNA"/>
</dbReference>
<dbReference type="PANTHER" id="PTHR36120">
    <property type="entry name" value="FUCOSE ISOMERASE"/>
    <property type="match status" value="1"/>
</dbReference>
<accession>A0A6J7G3A9</accession>
<dbReference type="GO" id="GO:0005996">
    <property type="term" value="P:monosaccharide metabolic process"/>
    <property type="evidence" value="ECO:0007669"/>
    <property type="project" value="InterPro"/>
</dbReference>
<keyword evidence="2" id="KW-0119">Carbohydrate metabolism</keyword>
<dbReference type="AlphaFoldDB" id="A0A6J7G3A9"/>
<keyword evidence="1" id="KW-0413">Isomerase</keyword>
<name>A0A6J7G3A9_9ZZZZ</name>
<evidence type="ECO:0000313" key="3">
    <source>
        <dbReference type="EMBL" id="CAB4902872.1"/>
    </source>
</evidence>
<reference evidence="3" key="1">
    <citation type="submission" date="2020-05" db="EMBL/GenBank/DDBJ databases">
        <authorList>
            <person name="Chiriac C."/>
            <person name="Salcher M."/>
            <person name="Ghai R."/>
            <person name="Kavagutti S V."/>
        </authorList>
    </citation>
    <scope>NUCLEOTIDE SEQUENCE</scope>
</reference>
<organism evidence="3">
    <name type="scientific">freshwater metagenome</name>
    <dbReference type="NCBI Taxonomy" id="449393"/>
    <lineage>
        <taxon>unclassified sequences</taxon>
        <taxon>metagenomes</taxon>
        <taxon>ecological metagenomes</taxon>
    </lineage>
</organism>
<protein>
    <submittedName>
        <fullName evidence="3">Unannotated protein</fullName>
    </submittedName>
</protein>
<dbReference type="GO" id="GO:0016861">
    <property type="term" value="F:intramolecular oxidoreductase activity, interconverting aldoses and ketoses"/>
    <property type="evidence" value="ECO:0007669"/>
    <property type="project" value="InterPro"/>
</dbReference>
<dbReference type="InterPro" id="IPR004216">
    <property type="entry name" value="Fuc/Ara_isomerase_C"/>
</dbReference>
<dbReference type="GO" id="GO:0005737">
    <property type="term" value="C:cytoplasm"/>
    <property type="evidence" value="ECO:0007669"/>
    <property type="project" value="InterPro"/>
</dbReference>
<sequence length="471" mass="50799">MLYSSDYAKGGTQRMKSTIAVVHPYWGFWESSVPGDLRANRHKILTDALEFLSKEFNLSVSGLIATAEEGKALTRECKNVDALVVISSMAVPPATGMSFLENLPGIPVVLWALSPGDSLDEHFNHSDISTSGATVGAPMLGSALSRLNRPFDLVVSSLQTPAGITTAVRRACAAGRVRQARMVRIGEKMPGYTSVDVSNEVLKSFGPTMIDIAPEELVTRSQNVENTEIAQTQIQIESEFNGVDSVDPIAMNRVIRAEIALREILKDNNANVGTINCHVRQLRPSADFGVAPCFALGRLTSAGIPWTCTGDVLTSLAMLAVKSLGHPTLYHEIEALDHENNEAILANTGEHDLGFCGTTKPELVTDVWYEHDPIKSPSTNFSIPAGPASLVGFVYAPEPRFVVAEGVFTGRRSPATGTPNAGFRFNSGPVRQAWERWARAGVIHHSAATNAHVADDIEVIARHLGASYFKV</sequence>
<dbReference type="InterPro" id="IPR009015">
    <property type="entry name" value="Fucose_isomerase_N/cen_sf"/>
</dbReference>
<dbReference type="SUPFAM" id="SSF53743">
    <property type="entry name" value="FucI/AraA N-terminal and middle domains"/>
    <property type="match status" value="1"/>
</dbReference>
<proteinExistence type="predicted"/>
<dbReference type="SUPFAM" id="SSF50443">
    <property type="entry name" value="FucI/AraA C-terminal domain-like"/>
    <property type="match status" value="1"/>
</dbReference>
<evidence type="ECO:0000256" key="1">
    <source>
        <dbReference type="ARBA" id="ARBA00023235"/>
    </source>
</evidence>
<evidence type="ECO:0000256" key="2">
    <source>
        <dbReference type="ARBA" id="ARBA00023277"/>
    </source>
</evidence>
<gene>
    <name evidence="3" type="ORF">UFOPK3558_00774</name>
</gene>
<dbReference type="PANTHER" id="PTHR36120:SF1">
    <property type="entry name" value="L-FUCOSE ISOMERASE C-TERMINAL DOMAIN-CONTAINING PROTEIN"/>
    <property type="match status" value="1"/>
</dbReference>